<dbReference type="Gene3D" id="3.30.565.10">
    <property type="entry name" value="Histidine kinase-like ATPase, C-terminal domain"/>
    <property type="match status" value="1"/>
</dbReference>
<evidence type="ECO:0000256" key="2">
    <source>
        <dbReference type="ARBA" id="ARBA00012438"/>
    </source>
</evidence>
<dbReference type="SUPFAM" id="SSF48452">
    <property type="entry name" value="TPR-like"/>
    <property type="match status" value="1"/>
</dbReference>
<dbReference type="Gene3D" id="1.20.5.1930">
    <property type="match status" value="1"/>
</dbReference>
<dbReference type="CDD" id="cd16917">
    <property type="entry name" value="HATPase_UhpB-NarQ-NarX-like"/>
    <property type="match status" value="1"/>
</dbReference>
<evidence type="ECO:0000256" key="10">
    <source>
        <dbReference type="SAM" id="SignalP"/>
    </source>
</evidence>
<reference evidence="14" key="1">
    <citation type="submission" date="2016-10" db="EMBL/GenBank/DDBJ databases">
        <authorList>
            <person name="Varghese N."/>
            <person name="Submissions S."/>
        </authorList>
    </citation>
    <scope>NUCLEOTIDE SEQUENCE [LARGE SCALE GENOMIC DNA]</scope>
    <source>
        <strain evidence="14">DSM 24450</strain>
    </source>
</reference>
<evidence type="ECO:0000256" key="5">
    <source>
        <dbReference type="ARBA" id="ARBA00022741"/>
    </source>
</evidence>
<dbReference type="EC" id="2.7.13.3" evidence="2"/>
<dbReference type="SUPFAM" id="SSF55874">
    <property type="entry name" value="ATPase domain of HSP90 chaperone/DNA topoisomerase II/histidine kinase"/>
    <property type="match status" value="1"/>
</dbReference>
<keyword evidence="9" id="KW-0472">Membrane</keyword>
<dbReference type="Pfam" id="PF02518">
    <property type="entry name" value="HATPase_c"/>
    <property type="match status" value="1"/>
</dbReference>
<dbReference type="InterPro" id="IPR011712">
    <property type="entry name" value="Sig_transdc_His_kin_sub3_dim/P"/>
</dbReference>
<dbReference type="STRING" id="593133.SAMN04488006_1111"/>
<dbReference type="PANTHER" id="PTHR24421">
    <property type="entry name" value="NITRATE/NITRITE SENSOR PROTEIN NARX-RELATED"/>
    <property type="match status" value="1"/>
</dbReference>
<dbReference type="GO" id="GO:0000155">
    <property type="term" value="F:phosphorelay sensor kinase activity"/>
    <property type="evidence" value="ECO:0007669"/>
    <property type="project" value="InterPro"/>
</dbReference>
<evidence type="ECO:0000256" key="8">
    <source>
        <dbReference type="ARBA" id="ARBA00023012"/>
    </source>
</evidence>
<evidence type="ECO:0000256" key="1">
    <source>
        <dbReference type="ARBA" id="ARBA00000085"/>
    </source>
</evidence>
<dbReference type="Gene3D" id="1.25.40.10">
    <property type="entry name" value="Tetratricopeptide repeat domain"/>
    <property type="match status" value="1"/>
</dbReference>
<sequence>MKLKLLTISLILSINLFGQTSTNSIVTTLNQSLTEDEKIDKLYSSLENNHFLKDTIFEKTLTKYLVKAQKNLNFNYALRFTNELANYYIYNSLQHKKADSILTIYNKNIDKCTHIKDIGKFYIAYSEASIYMQNHKKSIAILKNAITFFEKEKDSSLYEFAYSYLKAGEATMALTEISESAGYFKKAEELFTYQKDTLHILWTKNGLSTLFSINGLFDEAEQERELIYEIGSKIGEYQVVAMAHISAVLDARFLEKPDKELYHIRKALINNNKNSVIQEIVRILTLSFATSTYARNKKIDSSNYYLDKLKLSMKGQYKNPFLNSYYKSALAQNAFAKGNYTLAEKNALDVLNNISKENNWISRSLAINSLLAEIYEKQSNLKKSLFYLKNYIKLKDSLIQLNTRKKFDYVQTQFETDKKDSQIVHQQKNIALLNAENKLKNQWILFGGLGLVSLFGFGLVLRSKYYAKKKQKLQESFTQEILKTQELERTRIASELHDNVSQKLLLIKNALVINKIKVKNELDLVGETIKEVREMSHNLHPFQFEKLGLVTSLKNLIKNFQKNSTVFYSEDIQITDGLIPKENEIYIFRMLQECLTNVEKHAKATACNLSAKEEKNYIIFKVKDNGKGFDTNKKPESINSLGMKTLHERAHFINAKLQLNSTLNKGTSITIKTSKI</sequence>
<evidence type="ECO:0000313" key="14">
    <source>
        <dbReference type="Proteomes" id="UP000199312"/>
    </source>
</evidence>
<dbReference type="RefSeq" id="WP_090223510.1">
    <property type="nucleotide sequence ID" value="NZ_FOZP01000002.1"/>
</dbReference>
<evidence type="ECO:0000313" key="13">
    <source>
        <dbReference type="EMBL" id="SFS40467.1"/>
    </source>
</evidence>
<keyword evidence="10" id="KW-0732">Signal</keyword>
<dbReference type="AlphaFoldDB" id="A0A1I6PJV1"/>
<keyword evidence="14" id="KW-1185">Reference proteome</keyword>
<dbReference type="EMBL" id="FOZP01000002">
    <property type="protein sequence ID" value="SFS40467.1"/>
    <property type="molecule type" value="Genomic_DNA"/>
</dbReference>
<keyword evidence="5" id="KW-0547">Nucleotide-binding</keyword>
<accession>A0A1I6PJV1</accession>
<organism evidence="13 14">
    <name type="scientific">Lutibacter maritimus</name>
    <dbReference type="NCBI Taxonomy" id="593133"/>
    <lineage>
        <taxon>Bacteria</taxon>
        <taxon>Pseudomonadati</taxon>
        <taxon>Bacteroidota</taxon>
        <taxon>Flavobacteriia</taxon>
        <taxon>Flavobacteriales</taxon>
        <taxon>Flavobacteriaceae</taxon>
        <taxon>Lutibacter</taxon>
    </lineage>
</organism>
<dbReference type="InterPro" id="IPR036890">
    <property type="entry name" value="HATPase_C_sf"/>
</dbReference>
<keyword evidence="6 13" id="KW-0418">Kinase</keyword>
<feature type="chain" id="PRO_5011642328" description="histidine kinase" evidence="10">
    <location>
        <begin position="19"/>
        <end position="676"/>
    </location>
</feature>
<keyword evidence="4" id="KW-0808">Transferase</keyword>
<comment type="catalytic activity">
    <reaction evidence="1">
        <text>ATP + protein L-histidine = ADP + protein N-phospho-L-histidine.</text>
        <dbReference type="EC" id="2.7.13.3"/>
    </reaction>
</comment>
<evidence type="ECO:0000256" key="9">
    <source>
        <dbReference type="SAM" id="Phobius"/>
    </source>
</evidence>
<evidence type="ECO:0000259" key="11">
    <source>
        <dbReference type="Pfam" id="PF02518"/>
    </source>
</evidence>
<dbReference type="GO" id="GO:0005524">
    <property type="term" value="F:ATP binding"/>
    <property type="evidence" value="ECO:0007669"/>
    <property type="project" value="UniProtKB-KW"/>
</dbReference>
<dbReference type="InterPro" id="IPR050482">
    <property type="entry name" value="Sensor_HK_TwoCompSys"/>
</dbReference>
<keyword evidence="3" id="KW-0597">Phosphoprotein</keyword>
<evidence type="ECO:0000256" key="6">
    <source>
        <dbReference type="ARBA" id="ARBA00022777"/>
    </source>
</evidence>
<dbReference type="Pfam" id="PF07730">
    <property type="entry name" value="HisKA_3"/>
    <property type="match status" value="1"/>
</dbReference>
<protein>
    <recommendedName>
        <fullName evidence="2">histidine kinase</fullName>
        <ecNumber evidence="2">2.7.13.3</ecNumber>
    </recommendedName>
</protein>
<gene>
    <name evidence="13" type="ORF">SAMN04488006_1111</name>
</gene>
<feature type="domain" description="Histidine kinase/HSP90-like ATPase" evidence="11">
    <location>
        <begin position="584"/>
        <end position="672"/>
    </location>
</feature>
<feature type="domain" description="Signal transduction histidine kinase subgroup 3 dimerisation and phosphoacceptor" evidence="12">
    <location>
        <begin position="488"/>
        <end position="538"/>
    </location>
</feature>
<dbReference type="InterPro" id="IPR011990">
    <property type="entry name" value="TPR-like_helical_dom_sf"/>
</dbReference>
<dbReference type="PANTHER" id="PTHR24421:SF10">
    <property type="entry name" value="NITRATE_NITRITE SENSOR PROTEIN NARQ"/>
    <property type="match status" value="1"/>
</dbReference>
<proteinExistence type="predicted"/>
<keyword evidence="9" id="KW-0812">Transmembrane</keyword>
<name>A0A1I6PJV1_9FLAO</name>
<evidence type="ECO:0000256" key="3">
    <source>
        <dbReference type="ARBA" id="ARBA00022553"/>
    </source>
</evidence>
<dbReference type="Proteomes" id="UP000199312">
    <property type="component" value="Unassembled WGS sequence"/>
</dbReference>
<keyword evidence="9" id="KW-1133">Transmembrane helix</keyword>
<dbReference type="OrthoDB" id="9778366at2"/>
<evidence type="ECO:0000259" key="12">
    <source>
        <dbReference type="Pfam" id="PF07730"/>
    </source>
</evidence>
<dbReference type="GO" id="GO:0016020">
    <property type="term" value="C:membrane"/>
    <property type="evidence" value="ECO:0007669"/>
    <property type="project" value="InterPro"/>
</dbReference>
<evidence type="ECO:0000256" key="4">
    <source>
        <dbReference type="ARBA" id="ARBA00022679"/>
    </source>
</evidence>
<evidence type="ECO:0000256" key="7">
    <source>
        <dbReference type="ARBA" id="ARBA00022840"/>
    </source>
</evidence>
<dbReference type="InterPro" id="IPR003594">
    <property type="entry name" value="HATPase_dom"/>
</dbReference>
<keyword evidence="8" id="KW-0902">Two-component regulatory system</keyword>
<feature type="transmembrane region" description="Helical" evidence="9">
    <location>
        <begin position="443"/>
        <end position="461"/>
    </location>
</feature>
<dbReference type="GO" id="GO:0046983">
    <property type="term" value="F:protein dimerization activity"/>
    <property type="evidence" value="ECO:0007669"/>
    <property type="project" value="InterPro"/>
</dbReference>
<feature type="signal peptide" evidence="10">
    <location>
        <begin position="1"/>
        <end position="18"/>
    </location>
</feature>
<keyword evidence="7" id="KW-0067">ATP-binding</keyword>